<dbReference type="InterPro" id="IPR017846">
    <property type="entry name" value="Nict_dMeBzImd_PRibTrfase_bact"/>
</dbReference>
<comment type="pathway">
    <text evidence="1 10">Nucleoside biosynthesis; alpha-ribazole biosynthesis; alpha-ribazole from 5,6-dimethylbenzimidazole: step 1/2.</text>
</comment>
<dbReference type="NCBIfam" id="TIGR03160">
    <property type="entry name" value="cobT_DBIPRT"/>
    <property type="match status" value="1"/>
</dbReference>
<organism evidence="11 12">
    <name type="scientific">Solitalea agri</name>
    <dbReference type="NCBI Taxonomy" id="2953739"/>
    <lineage>
        <taxon>Bacteria</taxon>
        <taxon>Pseudomonadati</taxon>
        <taxon>Bacteroidota</taxon>
        <taxon>Sphingobacteriia</taxon>
        <taxon>Sphingobacteriales</taxon>
        <taxon>Sphingobacteriaceae</taxon>
        <taxon>Solitalea</taxon>
    </lineage>
</organism>
<evidence type="ECO:0000313" key="12">
    <source>
        <dbReference type="Proteomes" id="UP001155182"/>
    </source>
</evidence>
<evidence type="ECO:0000256" key="5">
    <source>
        <dbReference type="ARBA" id="ARBA00022573"/>
    </source>
</evidence>
<keyword evidence="6 10" id="KW-0328">Glycosyltransferase</keyword>
<gene>
    <name evidence="10 11" type="primary">cobT</name>
    <name evidence="11" type="ORF">NF867_13230</name>
</gene>
<dbReference type="InterPro" id="IPR003200">
    <property type="entry name" value="Nict_dMeBzImd_PRibTrfase"/>
</dbReference>
<evidence type="ECO:0000256" key="3">
    <source>
        <dbReference type="ARBA" id="ARBA00011991"/>
    </source>
</evidence>
<dbReference type="Gene3D" id="3.40.50.10210">
    <property type="match status" value="1"/>
</dbReference>
<evidence type="ECO:0000256" key="2">
    <source>
        <dbReference type="ARBA" id="ARBA00007110"/>
    </source>
</evidence>
<comment type="similarity">
    <text evidence="2 10">Belongs to the CobT family.</text>
</comment>
<comment type="catalytic activity">
    <reaction evidence="9 10">
        <text>5,6-dimethylbenzimidazole + nicotinate beta-D-ribonucleotide = alpha-ribazole 5'-phosphate + nicotinate + H(+)</text>
        <dbReference type="Rhea" id="RHEA:11196"/>
        <dbReference type="ChEBI" id="CHEBI:15378"/>
        <dbReference type="ChEBI" id="CHEBI:15890"/>
        <dbReference type="ChEBI" id="CHEBI:32544"/>
        <dbReference type="ChEBI" id="CHEBI:57502"/>
        <dbReference type="ChEBI" id="CHEBI:57918"/>
        <dbReference type="EC" id="2.4.2.21"/>
    </reaction>
</comment>
<keyword evidence="5 10" id="KW-0169">Cobalamin biosynthesis</keyword>
<dbReference type="EMBL" id="JAMWYS010000043">
    <property type="protein sequence ID" value="MCO4293827.1"/>
    <property type="molecule type" value="Genomic_DNA"/>
</dbReference>
<sequence length="345" mass="36942">MLNFNIQPVKKELAAEINHKIDFKTKPAGALGDLEQIALKVSMIQETLSPELTKPHLVVFAADHGIAQSGVSKYPQEVTYQMVLNFVQGGAAINVFSRQHGISLKVVDAGVKGDFNGMPAVIDQKIAHGTENFAEQPAMTLEQAELALLKGAELVAQIAESGCNVIGFGEMGIANTSSAAVIMHKVMGIPLDGCVGRGTGLSDEQLDGKIKILQHAVEKYTVSSPMEVLRTFGGFEIAQMTGAMLKAAEMKMIILIDGFIATSALLIAQALVHEVRDYCLFCHQSDESGHRLMLDYLNAQPILKLNMRLGEGTGAALAYPIIQSAVNFLNEMASFESAGVSNSTP</sequence>
<dbReference type="PANTHER" id="PTHR43463:SF1">
    <property type="entry name" value="NICOTINATE-NUCLEOTIDE--DIMETHYLBENZIMIDAZOLE PHOSPHORIBOSYLTRANSFERASE"/>
    <property type="match status" value="1"/>
</dbReference>
<evidence type="ECO:0000256" key="6">
    <source>
        <dbReference type="ARBA" id="ARBA00022676"/>
    </source>
</evidence>
<evidence type="ECO:0000256" key="8">
    <source>
        <dbReference type="ARBA" id="ARBA00030686"/>
    </source>
</evidence>
<feature type="active site" description="Proton acceptor" evidence="10">
    <location>
        <position position="311"/>
    </location>
</feature>
<evidence type="ECO:0000256" key="4">
    <source>
        <dbReference type="ARBA" id="ARBA00015486"/>
    </source>
</evidence>
<dbReference type="RefSeq" id="WP_252588479.1">
    <property type="nucleotide sequence ID" value="NZ_JAMWYS010000043.1"/>
</dbReference>
<keyword evidence="12" id="KW-1185">Reference proteome</keyword>
<comment type="function">
    <text evidence="10">Catalyzes the synthesis of alpha-ribazole-5'-phosphate from nicotinate mononucleotide (NAMN) and 5,6-dimethylbenzimidazole (DMB).</text>
</comment>
<dbReference type="Proteomes" id="UP001155182">
    <property type="component" value="Unassembled WGS sequence"/>
</dbReference>
<dbReference type="NCBIfam" id="NF000996">
    <property type="entry name" value="PRK00105.1"/>
    <property type="match status" value="1"/>
</dbReference>
<dbReference type="PANTHER" id="PTHR43463">
    <property type="entry name" value="NICOTINATE-NUCLEOTIDE--DIMETHYLBENZIMIDAZOLE PHOSPHORIBOSYLTRANSFERASE"/>
    <property type="match status" value="1"/>
</dbReference>
<name>A0A9X2JCT6_9SPHI</name>
<evidence type="ECO:0000256" key="10">
    <source>
        <dbReference type="HAMAP-Rule" id="MF_00230"/>
    </source>
</evidence>
<accession>A0A9X2JCT6</accession>
<proteinExistence type="inferred from homology"/>
<dbReference type="Pfam" id="PF02277">
    <property type="entry name" value="DBI_PRT"/>
    <property type="match status" value="1"/>
</dbReference>
<dbReference type="GO" id="GO:0008939">
    <property type="term" value="F:nicotinate-nucleotide-dimethylbenzimidazole phosphoribosyltransferase activity"/>
    <property type="evidence" value="ECO:0007669"/>
    <property type="project" value="UniProtKB-UniRule"/>
</dbReference>
<evidence type="ECO:0000256" key="9">
    <source>
        <dbReference type="ARBA" id="ARBA00047340"/>
    </source>
</evidence>
<evidence type="ECO:0000256" key="1">
    <source>
        <dbReference type="ARBA" id="ARBA00005049"/>
    </source>
</evidence>
<dbReference type="InterPro" id="IPR036087">
    <property type="entry name" value="Nict_dMeBzImd_PRibTrfase_sf"/>
</dbReference>
<reference evidence="11" key="1">
    <citation type="submission" date="2022-06" db="EMBL/GenBank/DDBJ databases">
        <title>Solitalea sp. MAHUQ-68 isolated from rhizospheric soil.</title>
        <authorList>
            <person name="Huq M.A."/>
        </authorList>
    </citation>
    <scope>NUCLEOTIDE SEQUENCE</scope>
    <source>
        <strain evidence="11">MAHUQ-68</strain>
    </source>
</reference>
<dbReference type="FunFam" id="3.40.50.10210:FF:000001">
    <property type="entry name" value="Nicotinate-nucleotide--dimethylbenzimidazole phosphoribosyltransferase"/>
    <property type="match status" value="1"/>
</dbReference>
<protein>
    <recommendedName>
        <fullName evidence="4 10">Nicotinate-nucleotide--dimethylbenzimidazole phosphoribosyltransferase</fullName>
        <shortName evidence="10">NN:DBI PRT</shortName>
        <ecNumber evidence="3 10">2.4.2.21</ecNumber>
    </recommendedName>
    <alternativeName>
        <fullName evidence="8 10">N(1)-alpha-phosphoribosyltransferase</fullName>
    </alternativeName>
</protein>
<dbReference type="Gene3D" id="1.10.1610.10">
    <property type="match status" value="1"/>
</dbReference>
<evidence type="ECO:0000256" key="7">
    <source>
        <dbReference type="ARBA" id="ARBA00022679"/>
    </source>
</evidence>
<evidence type="ECO:0000313" key="11">
    <source>
        <dbReference type="EMBL" id="MCO4293827.1"/>
    </source>
</evidence>
<dbReference type="GO" id="GO:0009236">
    <property type="term" value="P:cobalamin biosynthetic process"/>
    <property type="evidence" value="ECO:0007669"/>
    <property type="project" value="UniProtKB-UniRule"/>
</dbReference>
<dbReference type="InterPro" id="IPR023195">
    <property type="entry name" value="Nict_dMeBzImd_PRibTrfase_N"/>
</dbReference>
<dbReference type="CDD" id="cd02439">
    <property type="entry name" value="DMB-PRT_CobT"/>
    <property type="match status" value="1"/>
</dbReference>
<dbReference type="HAMAP" id="MF_00230">
    <property type="entry name" value="CobT"/>
    <property type="match status" value="1"/>
</dbReference>
<dbReference type="AlphaFoldDB" id="A0A9X2JCT6"/>
<dbReference type="SUPFAM" id="SSF52733">
    <property type="entry name" value="Nicotinate mononucleotide:5,6-dimethylbenzimidazole phosphoribosyltransferase (CobT)"/>
    <property type="match status" value="1"/>
</dbReference>
<keyword evidence="7 10" id="KW-0808">Transferase</keyword>
<comment type="caution">
    <text evidence="11">The sequence shown here is derived from an EMBL/GenBank/DDBJ whole genome shotgun (WGS) entry which is preliminary data.</text>
</comment>
<dbReference type="EC" id="2.4.2.21" evidence="3 10"/>